<gene>
    <name evidence="1" type="ORF">K443DRAFT_152452</name>
</gene>
<evidence type="ECO:0000313" key="2">
    <source>
        <dbReference type="Proteomes" id="UP000054477"/>
    </source>
</evidence>
<dbReference type="EMBL" id="KN838545">
    <property type="protein sequence ID" value="KIK07846.1"/>
    <property type="molecule type" value="Genomic_DNA"/>
</dbReference>
<keyword evidence="2" id="KW-1185">Reference proteome</keyword>
<protein>
    <submittedName>
        <fullName evidence="1">Uncharacterized protein</fullName>
    </submittedName>
</protein>
<accession>A0A0C9XS86</accession>
<sequence>MHRGCDPDFSLFRQAQYIWPLVASPHGLLVSVQLCRLSLLDPANLGGFYRQGDVLR</sequence>
<dbReference type="HOGENOM" id="CLU_3014483_0_0_1"/>
<organism evidence="1 2">
    <name type="scientific">Laccaria amethystina LaAM-08-1</name>
    <dbReference type="NCBI Taxonomy" id="1095629"/>
    <lineage>
        <taxon>Eukaryota</taxon>
        <taxon>Fungi</taxon>
        <taxon>Dikarya</taxon>
        <taxon>Basidiomycota</taxon>
        <taxon>Agaricomycotina</taxon>
        <taxon>Agaricomycetes</taxon>
        <taxon>Agaricomycetidae</taxon>
        <taxon>Agaricales</taxon>
        <taxon>Agaricineae</taxon>
        <taxon>Hydnangiaceae</taxon>
        <taxon>Laccaria</taxon>
    </lineage>
</organism>
<evidence type="ECO:0000313" key="1">
    <source>
        <dbReference type="EMBL" id="KIK07846.1"/>
    </source>
</evidence>
<proteinExistence type="predicted"/>
<dbReference type="AlphaFoldDB" id="A0A0C9XS86"/>
<reference evidence="2" key="2">
    <citation type="submission" date="2015-01" db="EMBL/GenBank/DDBJ databases">
        <title>Evolutionary Origins and Diversification of the Mycorrhizal Mutualists.</title>
        <authorList>
            <consortium name="DOE Joint Genome Institute"/>
            <consortium name="Mycorrhizal Genomics Consortium"/>
            <person name="Kohler A."/>
            <person name="Kuo A."/>
            <person name="Nagy L.G."/>
            <person name="Floudas D."/>
            <person name="Copeland A."/>
            <person name="Barry K.W."/>
            <person name="Cichocki N."/>
            <person name="Veneault-Fourrey C."/>
            <person name="LaButti K."/>
            <person name="Lindquist E.A."/>
            <person name="Lipzen A."/>
            <person name="Lundell T."/>
            <person name="Morin E."/>
            <person name="Murat C."/>
            <person name="Riley R."/>
            <person name="Ohm R."/>
            <person name="Sun H."/>
            <person name="Tunlid A."/>
            <person name="Henrissat B."/>
            <person name="Grigoriev I.V."/>
            <person name="Hibbett D.S."/>
            <person name="Martin F."/>
        </authorList>
    </citation>
    <scope>NUCLEOTIDE SEQUENCE [LARGE SCALE GENOMIC DNA]</scope>
    <source>
        <strain evidence="2">LaAM-08-1</strain>
    </source>
</reference>
<name>A0A0C9XS86_9AGAR</name>
<dbReference type="Proteomes" id="UP000054477">
    <property type="component" value="Unassembled WGS sequence"/>
</dbReference>
<reference evidence="1 2" key="1">
    <citation type="submission" date="2014-04" db="EMBL/GenBank/DDBJ databases">
        <authorList>
            <consortium name="DOE Joint Genome Institute"/>
            <person name="Kuo A."/>
            <person name="Kohler A."/>
            <person name="Nagy L.G."/>
            <person name="Floudas D."/>
            <person name="Copeland A."/>
            <person name="Barry K.W."/>
            <person name="Cichocki N."/>
            <person name="Veneault-Fourrey C."/>
            <person name="LaButti K."/>
            <person name="Lindquist E.A."/>
            <person name="Lipzen A."/>
            <person name="Lundell T."/>
            <person name="Morin E."/>
            <person name="Murat C."/>
            <person name="Sun H."/>
            <person name="Tunlid A."/>
            <person name="Henrissat B."/>
            <person name="Grigoriev I.V."/>
            <person name="Hibbett D.S."/>
            <person name="Martin F."/>
            <person name="Nordberg H.P."/>
            <person name="Cantor M.N."/>
            <person name="Hua S.X."/>
        </authorList>
    </citation>
    <scope>NUCLEOTIDE SEQUENCE [LARGE SCALE GENOMIC DNA]</scope>
    <source>
        <strain evidence="1 2">LaAM-08-1</strain>
    </source>
</reference>